<comment type="caution">
    <text evidence="2">The sequence shown here is derived from an EMBL/GenBank/DDBJ whole genome shotgun (WGS) entry which is preliminary data.</text>
</comment>
<proteinExistence type="predicted"/>
<dbReference type="Proteomes" id="UP001054945">
    <property type="component" value="Unassembled WGS sequence"/>
</dbReference>
<name>A0AAV4Q177_CAEEX</name>
<feature type="signal peptide" evidence="1">
    <location>
        <begin position="1"/>
        <end position="18"/>
    </location>
</feature>
<evidence type="ECO:0000256" key="1">
    <source>
        <dbReference type="SAM" id="SignalP"/>
    </source>
</evidence>
<reference evidence="2 3" key="1">
    <citation type="submission" date="2021-06" db="EMBL/GenBank/DDBJ databases">
        <title>Caerostris extrusa draft genome.</title>
        <authorList>
            <person name="Kono N."/>
            <person name="Arakawa K."/>
        </authorList>
    </citation>
    <scope>NUCLEOTIDE SEQUENCE [LARGE SCALE GENOMIC DNA]</scope>
</reference>
<protein>
    <submittedName>
        <fullName evidence="2">Uncharacterized protein</fullName>
    </submittedName>
</protein>
<keyword evidence="3" id="KW-1185">Reference proteome</keyword>
<organism evidence="2 3">
    <name type="scientific">Caerostris extrusa</name>
    <name type="common">Bark spider</name>
    <name type="synonym">Caerostris bankana</name>
    <dbReference type="NCBI Taxonomy" id="172846"/>
    <lineage>
        <taxon>Eukaryota</taxon>
        <taxon>Metazoa</taxon>
        <taxon>Ecdysozoa</taxon>
        <taxon>Arthropoda</taxon>
        <taxon>Chelicerata</taxon>
        <taxon>Arachnida</taxon>
        <taxon>Araneae</taxon>
        <taxon>Araneomorphae</taxon>
        <taxon>Entelegynae</taxon>
        <taxon>Araneoidea</taxon>
        <taxon>Araneidae</taxon>
        <taxon>Caerostris</taxon>
    </lineage>
</organism>
<accession>A0AAV4Q177</accession>
<evidence type="ECO:0000313" key="3">
    <source>
        <dbReference type="Proteomes" id="UP001054945"/>
    </source>
</evidence>
<dbReference type="EMBL" id="BPLR01005553">
    <property type="protein sequence ID" value="GIY03180.1"/>
    <property type="molecule type" value="Genomic_DNA"/>
</dbReference>
<keyword evidence="1" id="KW-0732">Signal</keyword>
<gene>
    <name evidence="2" type="ORF">CEXT_383321</name>
</gene>
<dbReference type="AlphaFoldDB" id="A0AAV4Q177"/>
<feature type="chain" id="PRO_5043674607" evidence="1">
    <location>
        <begin position="19"/>
        <end position="94"/>
    </location>
</feature>
<evidence type="ECO:0000313" key="2">
    <source>
        <dbReference type="EMBL" id="GIY03180.1"/>
    </source>
</evidence>
<sequence length="94" mass="10239">MLARGLHFLVACLAITSAHPSTITTPATTTDAVTSNSTAYDGTTEIFITENATDTTPTTENTRLPKFASEEEIETYFLSLHRQTPSTTYQTHGK</sequence>